<reference evidence="1 2" key="2">
    <citation type="journal article" date="2017" name="Front. Plant Sci.">
        <title>Gene Classification and Mining of Molecular Markers Useful in Red Clover (Trifolium pratense) Breeding.</title>
        <authorList>
            <person name="Istvanek J."/>
            <person name="Dluhosova J."/>
            <person name="Dluhos P."/>
            <person name="Patkova L."/>
            <person name="Nedelnik J."/>
            <person name="Repkova J."/>
        </authorList>
    </citation>
    <scope>NUCLEOTIDE SEQUENCE [LARGE SCALE GENOMIC DNA]</scope>
    <source>
        <strain evidence="2">cv. Tatra</strain>
        <tissue evidence="1">Young leaves</tissue>
    </source>
</reference>
<dbReference type="AlphaFoldDB" id="A0A2K3KAN4"/>
<dbReference type="EMBL" id="ASHM01154593">
    <property type="protein sequence ID" value="PNX63360.1"/>
    <property type="molecule type" value="Genomic_DNA"/>
</dbReference>
<comment type="caution">
    <text evidence="1">The sequence shown here is derived from an EMBL/GenBank/DDBJ whole genome shotgun (WGS) entry which is preliminary data.</text>
</comment>
<feature type="non-terminal residue" evidence="1">
    <location>
        <position position="28"/>
    </location>
</feature>
<reference evidence="1 2" key="1">
    <citation type="journal article" date="2014" name="Am. J. Bot.">
        <title>Genome assembly and annotation for red clover (Trifolium pratense; Fabaceae).</title>
        <authorList>
            <person name="Istvanek J."/>
            <person name="Jaros M."/>
            <person name="Krenek A."/>
            <person name="Repkova J."/>
        </authorList>
    </citation>
    <scope>NUCLEOTIDE SEQUENCE [LARGE SCALE GENOMIC DNA]</scope>
    <source>
        <strain evidence="2">cv. Tatra</strain>
        <tissue evidence="1">Young leaves</tissue>
    </source>
</reference>
<organism evidence="1 2">
    <name type="scientific">Trifolium pratense</name>
    <name type="common">Red clover</name>
    <dbReference type="NCBI Taxonomy" id="57577"/>
    <lineage>
        <taxon>Eukaryota</taxon>
        <taxon>Viridiplantae</taxon>
        <taxon>Streptophyta</taxon>
        <taxon>Embryophyta</taxon>
        <taxon>Tracheophyta</taxon>
        <taxon>Spermatophyta</taxon>
        <taxon>Magnoliopsida</taxon>
        <taxon>eudicotyledons</taxon>
        <taxon>Gunneridae</taxon>
        <taxon>Pentapetalae</taxon>
        <taxon>rosids</taxon>
        <taxon>fabids</taxon>
        <taxon>Fabales</taxon>
        <taxon>Fabaceae</taxon>
        <taxon>Papilionoideae</taxon>
        <taxon>50 kb inversion clade</taxon>
        <taxon>NPAAA clade</taxon>
        <taxon>Hologalegina</taxon>
        <taxon>IRL clade</taxon>
        <taxon>Trifolieae</taxon>
        <taxon>Trifolium</taxon>
    </lineage>
</organism>
<proteinExistence type="predicted"/>
<sequence length="28" mass="2673">MLRVAIVRVGGAGWASGGSNGEVSGVSV</sequence>
<evidence type="ECO:0000313" key="1">
    <source>
        <dbReference type="EMBL" id="PNX63360.1"/>
    </source>
</evidence>
<accession>A0A2K3KAN4</accession>
<gene>
    <name evidence="1" type="ORF">L195_g061588</name>
</gene>
<protein>
    <submittedName>
        <fullName evidence="1">Uncharacterized protein</fullName>
    </submittedName>
</protein>
<evidence type="ECO:0000313" key="2">
    <source>
        <dbReference type="Proteomes" id="UP000236291"/>
    </source>
</evidence>
<name>A0A2K3KAN4_TRIPR</name>
<dbReference type="Proteomes" id="UP000236291">
    <property type="component" value="Unassembled WGS sequence"/>
</dbReference>